<protein>
    <recommendedName>
        <fullName evidence="1">HTH cro/C1-type domain-containing protein</fullName>
    </recommendedName>
</protein>
<evidence type="ECO:0000313" key="2">
    <source>
        <dbReference type="EMBL" id="VAW26083.1"/>
    </source>
</evidence>
<dbReference type="SMART" id="SM00530">
    <property type="entry name" value="HTH_XRE"/>
    <property type="match status" value="1"/>
</dbReference>
<dbReference type="PROSITE" id="PS50943">
    <property type="entry name" value="HTH_CROC1"/>
    <property type="match status" value="1"/>
</dbReference>
<dbReference type="GO" id="GO:0003677">
    <property type="term" value="F:DNA binding"/>
    <property type="evidence" value="ECO:0007669"/>
    <property type="project" value="InterPro"/>
</dbReference>
<proteinExistence type="predicted"/>
<evidence type="ECO:0000259" key="1">
    <source>
        <dbReference type="PROSITE" id="PS50943"/>
    </source>
</evidence>
<sequence length="148" mass="16637">MVERIKAIMAHYQLRAAQFSDAIGMQRSAVSHVLSGRNKPSLDFILRIKKRFPDIRLDWLTLGDGNMLANEVSSQASVSQNLFHDQPALEMTAEDKAVSHVNENPMAAEPEVSDEGLANYGTQKDNSHVTRILFVYNDGTFSEYKPRK</sequence>
<dbReference type="SUPFAM" id="SSF47413">
    <property type="entry name" value="lambda repressor-like DNA-binding domains"/>
    <property type="match status" value="1"/>
</dbReference>
<dbReference type="InterPro" id="IPR001387">
    <property type="entry name" value="Cro/C1-type_HTH"/>
</dbReference>
<dbReference type="Gene3D" id="1.10.260.40">
    <property type="entry name" value="lambda repressor-like DNA-binding domains"/>
    <property type="match status" value="1"/>
</dbReference>
<accession>A0A3B0UCP5</accession>
<organism evidence="2">
    <name type="scientific">hydrothermal vent metagenome</name>
    <dbReference type="NCBI Taxonomy" id="652676"/>
    <lineage>
        <taxon>unclassified sequences</taxon>
        <taxon>metagenomes</taxon>
        <taxon>ecological metagenomes</taxon>
    </lineage>
</organism>
<dbReference type="Pfam" id="PF01381">
    <property type="entry name" value="HTH_3"/>
    <property type="match status" value="1"/>
</dbReference>
<dbReference type="InterPro" id="IPR010982">
    <property type="entry name" value="Lambda_DNA-bd_dom_sf"/>
</dbReference>
<name>A0A3B0UCP5_9ZZZZ</name>
<dbReference type="CDD" id="cd00093">
    <property type="entry name" value="HTH_XRE"/>
    <property type="match status" value="1"/>
</dbReference>
<reference evidence="2" key="1">
    <citation type="submission" date="2018-06" db="EMBL/GenBank/DDBJ databases">
        <authorList>
            <person name="Zhirakovskaya E."/>
        </authorList>
    </citation>
    <scope>NUCLEOTIDE SEQUENCE</scope>
</reference>
<dbReference type="AlphaFoldDB" id="A0A3B0UCP5"/>
<gene>
    <name evidence="2" type="ORF">MNBD_BACTEROID07-1211</name>
</gene>
<feature type="domain" description="HTH cro/C1-type" evidence="1">
    <location>
        <begin position="5"/>
        <end position="60"/>
    </location>
</feature>
<dbReference type="EMBL" id="UOET01000005">
    <property type="protein sequence ID" value="VAW26083.1"/>
    <property type="molecule type" value="Genomic_DNA"/>
</dbReference>